<dbReference type="AlphaFoldDB" id="A0A382Z1E0"/>
<accession>A0A382Z1E0</accession>
<organism evidence="2">
    <name type="scientific">marine metagenome</name>
    <dbReference type="NCBI Taxonomy" id="408172"/>
    <lineage>
        <taxon>unclassified sequences</taxon>
        <taxon>metagenomes</taxon>
        <taxon>ecological metagenomes</taxon>
    </lineage>
</organism>
<name>A0A382Z1E0_9ZZZZ</name>
<sequence>MTVSQDEYILRTFSKIQHKKWELYVITRIIHLLDDPELEFVCQQLIRTPDHKRYLADLCFPEIELCFEVDEFQHSKVEHSASDKNRMKEIIDATNFTEKRIQIYDKDLKIKKLSEINHEIDLVVKFIIDRKKEYISNNNFNPWDYYNKYNPDIHIKRGYLDTKDNVSFL</sequence>
<proteinExistence type="predicted"/>
<evidence type="ECO:0000313" key="2">
    <source>
        <dbReference type="EMBL" id="SVD88548.1"/>
    </source>
</evidence>
<gene>
    <name evidence="2" type="ORF">METZ01_LOCUS441402</name>
</gene>
<protein>
    <recommendedName>
        <fullName evidence="1">Restriction endonuclease PvuRts1 I-like N-terminal domain-containing protein</fullName>
    </recommendedName>
</protein>
<evidence type="ECO:0000259" key="1">
    <source>
        <dbReference type="Pfam" id="PF21598"/>
    </source>
</evidence>
<feature type="domain" description="Restriction endonuclease PvuRts1 I-like N-terminal" evidence="1">
    <location>
        <begin position="7"/>
        <end position="124"/>
    </location>
</feature>
<reference evidence="2" key="1">
    <citation type="submission" date="2018-05" db="EMBL/GenBank/DDBJ databases">
        <authorList>
            <person name="Lanie J.A."/>
            <person name="Ng W.-L."/>
            <person name="Kazmierczak K.M."/>
            <person name="Andrzejewski T.M."/>
            <person name="Davidsen T.M."/>
            <person name="Wayne K.J."/>
            <person name="Tettelin H."/>
            <person name="Glass J.I."/>
            <person name="Rusch D."/>
            <person name="Podicherti R."/>
            <person name="Tsui H.-C.T."/>
            <person name="Winkler M.E."/>
        </authorList>
    </citation>
    <scope>NUCLEOTIDE SEQUENCE</scope>
</reference>
<dbReference type="EMBL" id="UINC01179720">
    <property type="protein sequence ID" value="SVD88548.1"/>
    <property type="molecule type" value="Genomic_DNA"/>
</dbReference>
<dbReference type="InterPro" id="IPR048797">
    <property type="entry name" value="PvuRts1I-like_N"/>
</dbReference>
<feature type="non-terminal residue" evidence="2">
    <location>
        <position position="169"/>
    </location>
</feature>
<dbReference type="Pfam" id="PF21598">
    <property type="entry name" value="PvuRts1I-like_N"/>
    <property type="match status" value="1"/>
</dbReference>